<protein>
    <submittedName>
        <fullName evidence="2">DUF6115 domain-containing protein</fullName>
    </submittedName>
</protein>
<evidence type="ECO:0000313" key="2">
    <source>
        <dbReference type="EMBL" id="MFD2660920.1"/>
    </source>
</evidence>
<dbReference type="RefSeq" id="WP_379273073.1">
    <property type="nucleotide sequence ID" value="NZ_JBHUGT010000014.1"/>
</dbReference>
<keyword evidence="3" id="KW-1185">Reference proteome</keyword>
<sequence>MWQYIVLLGAVVAVAAFAMPRKKQEEPDSAKSLGKMELALEQFMENMEHDNKELAELVVEALKQANDRADSQARKIDRLERELDELKRAIEAGRLAAPGHSPNELPKAKRTDDSNAGTMLSAPASEEAKTEEKQPEEASADSGSGEKNATLQSRYAELLELYRQGKSVEAIAKRLRMNKGEVQLVLQLARREAAAHGE</sequence>
<feature type="compositionally biased region" description="Basic and acidic residues" evidence="1">
    <location>
        <begin position="126"/>
        <end position="136"/>
    </location>
</feature>
<dbReference type="InterPro" id="IPR046118">
    <property type="entry name" value="DUF6115"/>
</dbReference>
<proteinExistence type="predicted"/>
<dbReference type="EMBL" id="JBHUMY010000012">
    <property type="protein sequence ID" value="MFD2660920.1"/>
    <property type="molecule type" value="Genomic_DNA"/>
</dbReference>
<reference evidence="3" key="1">
    <citation type="journal article" date="2019" name="Int. J. Syst. Evol. Microbiol.">
        <title>The Global Catalogue of Microorganisms (GCM) 10K type strain sequencing project: providing services to taxonomists for standard genome sequencing and annotation.</title>
        <authorList>
            <consortium name="The Broad Institute Genomics Platform"/>
            <consortium name="The Broad Institute Genome Sequencing Center for Infectious Disease"/>
            <person name="Wu L."/>
            <person name="Ma J."/>
        </authorList>
    </citation>
    <scope>NUCLEOTIDE SEQUENCE [LARGE SCALE GENOMIC DNA]</scope>
    <source>
        <strain evidence="3">TISTR 1827</strain>
    </source>
</reference>
<gene>
    <name evidence="2" type="ORF">ACFSW5_11740</name>
</gene>
<organism evidence="2 3">
    <name type="scientific">Paenibacillus thailandensis</name>
    <dbReference type="NCBI Taxonomy" id="393250"/>
    <lineage>
        <taxon>Bacteria</taxon>
        <taxon>Bacillati</taxon>
        <taxon>Bacillota</taxon>
        <taxon>Bacilli</taxon>
        <taxon>Bacillales</taxon>
        <taxon>Paenibacillaceae</taxon>
        <taxon>Paenibacillus</taxon>
    </lineage>
</organism>
<feature type="region of interest" description="Disordered" evidence="1">
    <location>
        <begin position="91"/>
        <end position="151"/>
    </location>
</feature>
<evidence type="ECO:0000313" key="3">
    <source>
        <dbReference type="Proteomes" id="UP001597493"/>
    </source>
</evidence>
<name>A0ABW5QXW9_9BACL</name>
<comment type="caution">
    <text evidence="2">The sequence shown here is derived from an EMBL/GenBank/DDBJ whole genome shotgun (WGS) entry which is preliminary data.</text>
</comment>
<feature type="compositionally biased region" description="Polar residues" evidence="1">
    <location>
        <begin position="141"/>
        <end position="151"/>
    </location>
</feature>
<accession>A0ABW5QXW9</accession>
<evidence type="ECO:0000256" key="1">
    <source>
        <dbReference type="SAM" id="MobiDB-lite"/>
    </source>
</evidence>
<dbReference type="Pfam" id="PF19610">
    <property type="entry name" value="DUF6115"/>
    <property type="match status" value="1"/>
</dbReference>
<dbReference type="Proteomes" id="UP001597493">
    <property type="component" value="Unassembled WGS sequence"/>
</dbReference>
<dbReference type="Gene3D" id="1.10.10.60">
    <property type="entry name" value="Homeodomain-like"/>
    <property type="match status" value="1"/>
</dbReference>